<comment type="similarity">
    <text evidence="1 6">Belongs to the LOG family.</text>
</comment>
<dbReference type="GO" id="GO:0005829">
    <property type="term" value="C:cytosol"/>
    <property type="evidence" value="ECO:0007669"/>
    <property type="project" value="TreeGrafter"/>
</dbReference>
<evidence type="ECO:0000256" key="1">
    <source>
        <dbReference type="ARBA" id="ARBA00006763"/>
    </source>
</evidence>
<name>A0AAX4PJP6_9CHLO</name>
<dbReference type="InterPro" id="IPR005269">
    <property type="entry name" value="LOG"/>
</dbReference>
<keyword evidence="6" id="KW-0378">Hydrolase</keyword>
<dbReference type="NCBIfam" id="TIGR00730">
    <property type="entry name" value="Rossman fold protein, TIGR00730 family"/>
    <property type="match status" value="1"/>
</dbReference>
<comment type="function">
    <text evidence="6">Cytokinin-activating enzyme working in the direct activation pathway. Phosphoribohydrolase that converts inactive cytokinin nucleotides to the biologically active free-base forms.</text>
</comment>
<evidence type="ECO:0000313" key="7">
    <source>
        <dbReference type="EMBL" id="WZN66432.1"/>
    </source>
</evidence>
<dbReference type="EC" id="3.2.2.n1" evidence="2 6"/>
<evidence type="ECO:0000256" key="2">
    <source>
        <dbReference type="ARBA" id="ARBA00012205"/>
    </source>
</evidence>
<dbReference type="SUPFAM" id="SSF102405">
    <property type="entry name" value="MCP/YpsA-like"/>
    <property type="match status" value="1"/>
</dbReference>
<dbReference type="Gene3D" id="3.40.50.450">
    <property type="match status" value="1"/>
</dbReference>
<gene>
    <name evidence="7" type="ORF">HKI87_15g79990</name>
</gene>
<dbReference type="Proteomes" id="UP001472866">
    <property type="component" value="Chromosome 15"/>
</dbReference>
<dbReference type="GO" id="GO:0009691">
    <property type="term" value="P:cytokinin biosynthetic process"/>
    <property type="evidence" value="ECO:0007669"/>
    <property type="project" value="UniProtKB-UniRule"/>
</dbReference>
<organism evidence="7 8">
    <name type="scientific">Chloropicon roscoffensis</name>
    <dbReference type="NCBI Taxonomy" id="1461544"/>
    <lineage>
        <taxon>Eukaryota</taxon>
        <taxon>Viridiplantae</taxon>
        <taxon>Chlorophyta</taxon>
        <taxon>Chloropicophyceae</taxon>
        <taxon>Chloropicales</taxon>
        <taxon>Chloropicaceae</taxon>
        <taxon>Chloropicon</taxon>
    </lineage>
</organism>
<dbReference type="AlphaFoldDB" id="A0AAX4PJP6"/>
<evidence type="ECO:0000256" key="3">
    <source>
        <dbReference type="ARBA" id="ARBA00022712"/>
    </source>
</evidence>
<reference evidence="7 8" key="1">
    <citation type="submission" date="2024-03" db="EMBL/GenBank/DDBJ databases">
        <title>Complete genome sequence of the green alga Chloropicon roscoffensis RCC1871.</title>
        <authorList>
            <person name="Lemieux C."/>
            <person name="Pombert J.-F."/>
            <person name="Otis C."/>
            <person name="Turmel M."/>
        </authorList>
    </citation>
    <scope>NUCLEOTIDE SEQUENCE [LARGE SCALE GENOMIC DNA]</scope>
    <source>
        <strain evidence="7 8">RCC1871</strain>
    </source>
</reference>
<dbReference type="InterPro" id="IPR031100">
    <property type="entry name" value="LOG_fam"/>
</dbReference>
<keyword evidence="8" id="KW-1185">Reference proteome</keyword>
<comment type="catalytic activity">
    <reaction evidence="4 6">
        <text>N(6)-(dimethylallyl)adenosine 5'-phosphate + H2O = N(6)-dimethylallyladenine + D-ribose 5-phosphate</text>
        <dbReference type="Rhea" id="RHEA:48560"/>
        <dbReference type="ChEBI" id="CHEBI:15377"/>
        <dbReference type="ChEBI" id="CHEBI:17660"/>
        <dbReference type="ChEBI" id="CHEBI:57526"/>
        <dbReference type="ChEBI" id="CHEBI:78346"/>
        <dbReference type="EC" id="3.2.2.n1"/>
    </reaction>
</comment>
<keyword evidence="3 6" id="KW-0203">Cytokinin biosynthesis</keyword>
<dbReference type="EMBL" id="CP151515">
    <property type="protein sequence ID" value="WZN66432.1"/>
    <property type="molecule type" value="Genomic_DNA"/>
</dbReference>
<dbReference type="Pfam" id="PF03641">
    <property type="entry name" value="Lysine_decarbox"/>
    <property type="match status" value="1"/>
</dbReference>
<evidence type="ECO:0000256" key="5">
    <source>
        <dbReference type="ARBA" id="ARBA00049153"/>
    </source>
</evidence>
<proteinExistence type="inferred from homology"/>
<evidence type="ECO:0000256" key="4">
    <source>
        <dbReference type="ARBA" id="ARBA00047718"/>
    </source>
</evidence>
<evidence type="ECO:0000256" key="6">
    <source>
        <dbReference type="RuleBase" id="RU363015"/>
    </source>
</evidence>
<sequence>MKTVCVFAGSSRGVSPAYAEAARELGREIAKRNLRMVYGGGNVGLMGECAHAAQEGGSEVVGVIPERLMPKEVSGQTVGDIRVVKDMHERKALMAKLSDGFICLPGGWGTLEEAFEMITWQQLGYHNKPIGLLNIDNYYEGLSQFIAHACSQGFIRETHRDIMLVESTPSGLLTTLAEYEAPEDIVTMIRTESMKKDDEMEQRRSS</sequence>
<dbReference type="PANTHER" id="PTHR31223:SF70">
    <property type="entry name" value="LOG FAMILY PROTEIN YJL055W"/>
    <property type="match status" value="1"/>
</dbReference>
<accession>A0AAX4PJP6</accession>
<protein>
    <recommendedName>
        <fullName evidence="2 6">Cytokinin riboside 5'-monophosphate phosphoribohydrolase</fullName>
        <ecNumber evidence="2 6">3.2.2.n1</ecNumber>
    </recommendedName>
</protein>
<dbReference type="PANTHER" id="PTHR31223">
    <property type="entry name" value="LOG FAMILY PROTEIN YJL055W"/>
    <property type="match status" value="1"/>
</dbReference>
<dbReference type="GO" id="GO:0016799">
    <property type="term" value="F:hydrolase activity, hydrolyzing N-glycosyl compounds"/>
    <property type="evidence" value="ECO:0007669"/>
    <property type="project" value="TreeGrafter"/>
</dbReference>
<comment type="catalytic activity">
    <reaction evidence="5 6">
        <text>9-ribosyl-trans-zeatin 5'-phosphate + H2O = trans-zeatin + D-ribose 5-phosphate</text>
        <dbReference type="Rhea" id="RHEA:48564"/>
        <dbReference type="ChEBI" id="CHEBI:15377"/>
        <dbReference type="ChEBI" id="CHEBI:16522"/>
        <dbReference type="ChEBI" id="CHEBI:78346"/>
        <dbReference type="ChEBI" id="CHEBI:87947"/>
        <dbReference type="EC" id="3.2.2.n1"/>
    </reaction>
</comment>
<evidence type="ECO:0000313" key="8">
    <source>
        <dbReference type="Proteomes" id="UP001472866"/>
    </source>
</evidence>